<dbReference type="GO" id="GO:0006508">
    <property type="term" value="P:proteolysis"/>
    <property type="evidence" value="ECO:0007669"/>
    <property type="project" value="InterPro"/>
</dbReference>
<comment type="subcellular location">
    <subcellularLocation>
        <location evidence="2">Secreted</location>
    </subcellularLocation>
</comment>
<keyword evidence="5" id="KW-0677">Repeat</keyword>
<dbReference type="PROSITE" id="PS00330">
    <property type="entry name" value="HEMOLYSIN_CALCIUM"/>
    <property type="match status" value="3"/>
</dbReference>
<name>A0A2A4G1B3_9SPHN</name>
<dbReference type="SMART" id="SM00235">
    <property type="entry name" value="ZnMc"/>
    <property type="match status" value="1"/>
</dbReference>
<dbReference type="Gene3D" id="3.40.390.10">
    <property type="entry name" value="Collagenase (Catalytic Domain)"/>
    <property type="match status" value="1"/>
</dbReference>
<dbReference type="Pfam" id="PF08548">
    <property type="entry name" value="Peptidase_M10_C"/>
    <property type="match status" value="1"/>
</dbReference>
<dbReference type="GO" id="GO:0008270">
    <property type="term" value="F:zinc ion binding"/>
    <property type="evidence" value="ECO:0007669"/>
    <property type="project" value="InterPro"/>
</dbReference>
<feature type="region of interest" description="Disordered" evidence="6">
    <location>
        <begin position="111"/>
        <end position="133"/>
    </location>
</feature>
<evidence type="ECO:0000256" key="1">
    <source>
        <dbReference type="ARBA" id="ARBA00001913"/>
    </source>
</evidence>
<dbReference type="PRINTS" id="PR00313">
    <property type="entry name" value="CABNDNGRPT"/>
</dbReference>
<dbReference type="SUPFAM" id="SSF51120">
    <property type="entry name" value="beta-Roll"/>
    <property type="match status" value="3"/>
</dbReference>
<accession>A0A2A4G1B3</accession>
<dbReference type="InterPro" id="IPR013858">
    <property type="entry name" value="Peptidase_M10B_C"/>
</dbReference>
<dbReference type="Proteomes" id="UP000218934">
    <property type="component" value="Unassembled WGS sequence"/>
</dbReference>
<dbReference type="PANTHER" id="PTHR38340">
    <property type="entry name" value="S-LAYER PROTEIN"/>
    <property type="match status" value="1"/>
</dbReference>
<dbReference type="InterPro" id="IPR024079">
    <property type="entry name" value="MetalloPept_cat_dom_sf"/>
</dbReference>
<dbReference type="GO" id="GO:0008237">
    <property type="term" value="F:metallopeptidase activity"/>
    <property type="evidence" value="ECO:0007669"/>
    <property type="project" value="InterPro"/>
</dbReference>
<keyword evidence="9" id="KW-1185">Reference proteome</keyword>
<dbReference type="InterPro" id="IPR050557">
    <property type="entry name" value="RTX_toxin/Mannuronan_C5-epim"/>
</dbReference>
<evidence type="ECO:0000256" key="3">
    <source>
        <dbReference type="ARBA" id="ARBA00009490"/>
    </source>
</evidence>
<dbReference type="GO" id="GO:0005615">
    <property type="term" value="C:extracellular space"/>
    <property type="evidence" value="ECO:0007669"/>
    <property type="project" value="InterPro"/>
</dbReference>
<gene>
    <name evidence="8" type="ORF">COO09_01210</name>
</gene>
<feature type="region of interest" description="Disordered" evidence="6">
    <location>
        <begin position="387"/>
        <end position="470"/>
    </location>
</feature>
<organism evidence="8 9">
    <name type="scientific">Rhizorhabdus dicambivorans</name>
    <dbReference type="NCBI Taxonomy" id="1850238"/>
    <lineage>
        <taxon>Bacteria</taxon>
        <taxon>Pseudomonadati</taxon>
        <taxon>Pseudomonadota</taxon>
        <taxon>Alphaproteobacteria</taxon>
        <taxon>Sphingomonadales</taxon>
        <taxon>Sphingomonadaceae</taxon>
        <taxon>Rhizorhabdus</taxon>
    </lineage>
</organism>
<evidence type="ECO:0000259" key="7">
    <source>
        <dbReference type="SMART" id="SM00235"/>
    </source>
</evidence>
<feature type="domain" description="Peptidase metallopeptidase" evidence="7">
    <location>
        <begin position="50"/>
        <end position="214"/>
    </location>
</feature>
<dbReference type="InterPro" id="IPR006026">
    <property type="entry name" value="Peptidase_Metallo"/>
</dbReference>
<dbReference type="PANTHER" id="PTHR38340:SF1">
    <property type="entry name" value="S-LAYER PROTEIN"/>
    <property type="match status" value="1"/>
</dbReference>
<dbReference type="SUPFAM" id="SSF55486">
    <property type="entry name" value="Metalloproteases ('zincins'), catalytic domain"/>
    <property type="match status" value="1"/>
</dbReference>
<dbReference type="AlphaFoldDB" id="A0A2A4G1B3"/>
<evidence type="ECO:0000313" key="8">
    <source>
        <dbReference type="EMBL" id="PCE44279.1"/>
    </source>
</evidence>
<dbReference type="Pfam" id="PF00353">
    <property type="entry name" value="HemolysinCabind"/>
    <property type="match status" value="4"/>
</dbReference>
<dbReference type="InterPro" id="IPR001343">
    <property type="entry name" value="Hemolysn_Ca-bd"/>
</dbReference>
<dbReference type="OrthoDB" id="733404at2"/>
<comment type="similarity">
    <text evidence="3">Belongs to the peptidase M10B family.</text>
</comment>
<evidence type="ECO:0000256" key="5">
    <source>
        <dbReference type="ARBA" id="ARBA00022737"/>
    </source>
</evidence>
<evidence type="ECO:0000256" key="4">
    <source>
        <dbReference type="ARBA" id="ARBA00022525"/>
    </source>
</evidence>
<dbReference type="RefSeq" id="WP_066959084.1">
    <property type="nucleotide sequence ID" value="NZ_CP023449.1"/>
</dbReference>
<keyword evidence="4" id="KW-0964">Secreted</keyword>
<dbReference type="InterPro" id="IPR011049">
    <property type="entry name" value="Serralysin-like_metalloprot_C"/>
</dbReference>
<evidence type="ECO:0000256" key="2">
    <source>
        <dbReference type="ARBA" id="ARBA00004613"/>
    </source>
</evidence>
<proteinExistence type="inferred from homology"/>
<comment type="caution">
    <text evidence="8">The sequence shown here is derived from an EMBL/GenBank/DDBJ whole genome shotgun (WGS) entry which is preliminary data.</text>
</comment>
<evidence type="ECO:0000313" key="9">
    <source>
        <dbReference type="Proteomes" id="UP000218934"/>
    </source>
</evidence>
<evidence type="ECO:0000256" key="6">
    <source>
        <dbReference type="SAM" id="MobiDB-lite"/>
    </source>
</evidence>
<comment type="cofactor">
    <cofactor evidence="1">
        <name>Ca(2+)</name>
        <dbReference type="ChEBI" id="CHEBI:29108"/>
    </cofactor>
</comment>
<reference evidence="8 9" key="1">
    <citation type="submission" date="2017-09" db="EMBL/GenBank/DDBJ databases">
        <title>The Catabolism of 3,6-Dichlorosalicylic acid is Initiated by the Cytochrome P450 Monooxygenase DsmABC in Rhizorhabdus dicambivorans Ndbn-20.</title>
        <authorList>
            <person name="Na L."/>
        </authorList>
    </citation>
    <scope>NUCLEOTIDE SEQUENCE [LARGE SCALE GENOMIC DNA]</scope>
    <source>
        <strain evidence="8 9">Ndbn-20m</strain>
    </source>
</reference>
<sequence length="603" mass="61020">MASINAIQDSEVTYITGINAGGVLVSQSFWTWNSDSPATYGGTNYTAKFGPGTAGTGATISYAFDTASAWSVTEKAAFASTAALWSSVANISFVETGPSGAQIMLSRGNDDTASGGQNRFVPGQTGTTNMGTASRGSIEIDTSVEGFGPLGGAFSEYGGYPYTTLVHEWGHVLGLGHGGPYDEGVTDNAVAYTAFDNRAYSIMSYLDPPRDFSWGTSRASNGLNYRNDPTTPMMLDIVAIQRMYGVAVNTPLSGGQTYGFNSNIGGEIGKYFDFTQNSRPIVTIWNKGANNTLDLSGFGTASNVNLNDGSFSSVAGLSNNLAIAFGTRIDTAITGSGNDAVAGNNNGNFILGGAGSDSITGGQGNDHLYGGGIVAVAGDGADNISGGSGNDYIQGNAGDDQLHGESGSDRIQGGQGNDSVAGGAGNDTANGNLGNDTIDGGANNDSLRGGQGNDSLAGGSENDVLQGDLGTDNLAGGSGIDMLTGGSDADIFIFNAGDAAYATSGGLANMTDMIADFTDGIDRIRLSQGVPASVLQGQAFGDFTSAASAAQQMLGSQGSSNVAALRVGNDSFLFYDTGPSAPLEAIKLAGFSNPALIGTADFA</sequence>
<dbReference type="EMBL" id="NWUF01000001">
    <property type="protein sequence ID" value="PCE44279.1"/>
    <property type="molecule type" value="Genomic_DNA"/>
</dbReference>
<feature type="compositionally biased region" description="Low complexity" evidence="6">
    <location>
        <begin position="426"/>
        <end position="437"/>
    </location>
</feature>
<dbReference type="GO" id="GO:0005509">
    <property type="term" value="F:calcium ion binding"/>
    <property type="evidence" value="ECO:0007669"/>
    <property type="project" value="InterPro"/>
</dbReference>
<protein>
    <submittedName>
        <fullName evidence="8">Peptidase M10, serralysin-like protein</fullName>
    </submittedName>
</protein>
<dbReference type="InterPro" id="IPR018511">
    <property type="entry name" value="Hemolysin-typ_Ca-bd_CS"/>
</dbReference>
<dbReference type="KEGG" id="rdi:CMV14_11825"/>
<dbReference type="Gene3D" id="2.150.10.10">
    <property type="entry name" value="Serralysin-like metalloprotease, C-terminal"/>
    <property type="match status" value="3"/>
</dbReference>
<feature type="compositionally biased region" description="Polar residues" evidence="6">
    <location>
        <begin position="124"/>
        <end position="133"/>
    </location>
</feature>